<dbReference type="Proteomes" id="UP000219440">
    <property type="component" value="Unassembled WGS sequence"/>
</dbReference>
<dbReference type="InterPro" id="IPR021443">
    <property type="entry name" value="DUF3093"/>
</dbReference>
<dbReference type="AlphaFoldDB" id="A0A2C8ZNV8"/>
<keyword evidence="3" id="KW-1185">Reference proteome</keyword>
<dbReference type="Pfam" id="PF11292">
    <property type="entry name" value="DUF3093"/>
    <property type="match status" value="1"/>
</dbReference>
<sequence length="150" mass="16238">MTIYREKLWPAPWLFISTALVIPASLLVFLPINVLVGIGSAIVLYLGCLAALLASATKIEVTASELIAGKARLPISIIGSVDGFRGAEATLERGQRLDARSFLLIRGWVDPVVRVELVDPNDPVPYWLVSTRNPEAVSKAIDQARTISTT</sequence>
<keyword evidence="1" id="KW-0472">Membrane</keyword>
<protein>
    <recommendedName>
        <fullName evidence="4">DUF3093 domain-containing protein</fullName>
    </recommendedName>
</protein>
<evidence type="ECO:0008006" key="4">
    <source>
        <dbReference type="Google" id="ProtNLM"/>
    </source>
</evidence>
<dbReference type="OrthoDB" id="3217020at2"/>
<evidence type="ECO:0000313" key="3">
    <source>
        <dbReference type="Proteomes" id="UP000219440"/>
    </source>
</evidence>
<feature type="transmembrane region" description="Helical" evidence="1">
    <location>
        <begin position="38"/>
        <end position="56"/>
    </location>
</feature>
<accession>A0A2C8ZNV8</accession>
<organism evidence="2 3">
    <name type="scientific">Salinibacterium xinjiangense</name>
    <dbReference type="NCBI Taxonomy" id="386302"/>
    <lineage>
        <taxon>Bacteria</taxon>
        <taxon>Bacillati</taxon>
        <taxon>Actinomycetota</taxon>
        <taxon>Actinomycetes</taxon>
        <taxon>Micrococcales</taxon>
        <taxon>Microbacteriaceae</taxon>
        <taxon>Salinibacterium</taxon>
    </lineage>
</organism>
<proteinExistence type="predicted"/>
<evidence type="ECO:0000313" key="2">
    <source>
        <dbReference type="EMBL" id="SOE66903.1"/>
    </source>
</evidence>
<dbReference type="EMBL" id="OCST01000003">
    <property type="protein sequence ID" value="SOE66903.1"/>
    <property type="molecule type" value="Genomic_DNA"/>
</dbReference>
<evidence type="ECO:0000256" key="1">
    <source>
        <dbReference type="SAM" id="Phobius"/>
    </source>
</evidence>
<gene>
    <name evidence="2" type="ORF">SAMN06296378_1815</name>
</gene>
<reference evidence="2 3" key="1">
    <citation type="submission" date="2017-09" db="EMBL/GenBank/DDBJ databases">
        <authorList>
            <person name="Ehlers B."/>
            <person name="Leendertz F.H."/>
        </authorList>
    </citation>
    <scope>NUCLEOTIDE SEQUENCE [LARGE SCALE GENOMIC DNA]</scope>
    <source>
        <strain evidence="2 3">CGMCC 1.05381</strain>
    </source>
</reference>
<feature type="transmembrane region" description="Helical" evidence="1">
    <location>
        <begin position="12"/>
        <end position="32"/>
    </location>
</feature>
<name>A0A2C8ZNV8_9MICO</name>
<keyword evidence="1" id="KW-0812">Transmembrane</keyword>
<dbReference type="RefSeq" id="WP_097060881.1">
    <property type="nucleotide sequence ID" value="NZ_BMLC01000001.1"/>
</dbReference>
<keyword evidence="1" id="KW-1133">Transmembrane helix</keyword>